<dbReference type="Proteomes" id="UP000677687">
    <property type="component" value="Unassembled WGS sequence"/>
</dbReference>
<evidence type="ECO:0000259" key="8">
    <source>
        <dbReference type="PROSITE" id="PS51201"/>
    </source>
</evidence>
<dbReference type="GO" id="GO:0006813">
    <property type="term" value="P:potassium ion transport"/>
    <property type="evidence" value="ECO:0007669"/>
    <property type="project" value="InterPro"/>
</dbReference>
<sequence>MAAEFALLLDLGIIAIFATLLAYFSRLIRQPIIVAYIIAGLIIGPIGLGLITDSVNIAILSELGIAFLLFTIGIETEVSKLLRIGKTIVIGAVLQVALTIFATFEAMQFFGVGFTEATYVALIVAFSSTAVIVKMLSDMKQISTLHGRLLIGFMLMQDVLIILAMPLLANISNIVSTSMLLRLAGNGTILLVLTLIANKFVFPALFRYSSKSKSSELLFLTSLSACFAFIGAALVLNFSIAIGAFLAGIALSGLPYTFEVLNSIKGLRDFLVTVFFVSLGMQISAGFAEFNLALIIAVFVLVILLKPALFFLVSLLAGYGYRTSIFVGLATAQISEFSFIIAASGLAAGLISTDMFSLLILVTAVSMALTPYLMKYSESIYLALGRIFRKFRPVIERAFLNRSIAGLENLPGKELNGHIIVVGAGALGSNIASALQNSQKVIVIDHDPEVVFGHISRKFYAIYGNVESSELWEKANLEKAKLLAITIPDFERALFLVQHARKINRDIAIIARAHYYDEALELYNKGADLVIMPEIISSNVFLQNISKFLESGKRSALTHMQDEYIEFLKEKAAEQKRAFKL</sequence>
<reference evidence="9" key="2">
    <citation type="submission" date="2021-05" db="EMBL/GenBank/DDBJ databases">
        <title>Protein family content uncovers lineage relationships and bacterial pathway maintenance mechanisms in DPANN archaea.</title>
        <authorList>
            <person name="Castelle C.J."/>
            <person name="Meheust R."/>
            <person name="Jaffe A.L."/>
            <person name="Seitz K."/>
            <person name="Gong X."/>
            <person name="Baker B.J."/>
            <person name="Banfield J.F."/>
        </authorList>
    </citation>
    <scope>NUCLEOTIDE SEQUENCE</scope>
    <source>
        <strain evidence="9">RIFCSPHIGHO2_01_FULL_AR10_44_11</strain>
    </source>
</reference>
<keyword evidence="4 7" id="KW-0812">Transmembrane</keyword>
<evidence type="ECO:0000256" key="2">
    <source>
        <dbReference type="ARBA" id="ARBA00005551"/>
    </source>
</evidence>
<proteinExistence type="inferred from homology"/>
<feature type="transmembrane region" description="Helical" evidence="7">
    <location>
        <begin position="183"/>
        <end position="205"/>
    </location>
</feature>
<evidence type="ECO:0000256" key="3">
    <source>
        <dbReference type="ARBA" id="ARBA00022448"/>
    </source>
</evidence>
<evidence type="ECO:0000313" key="10">
    <source>
        <dbReference type="Proteomes" id="UP000677687"/>
    </source>
</evidence>
<feature type="transmembrane region" description="Helical" evidence="7">
    <location>
        <begin position="240"/>
        <end position="258"/>
    </location>
</feature>
<dbReference type="PROSITE" id="PS51201">
    <property type="entry name" value="RCK_N"/>
    <property type="match status" value="1"/>
</dbReference>
<feature type="transmembrane region" description="Helical" evidence="7">
    <location>
        <begin position="325"/>
        <end position="349"/>
    </location>
</feature>
<evidence type="ECO:0000256" key="5">
    <source>
        <dbReference type="ARBA" id="ARBA00022989"/>
    </source>
</evidence>
<dbReference type="Pfam" id="PF02254">
    <property type="entry name" value="TrkA_N"/>
    <property type="match status" value="1"/>
</dbReference>
<dbReference type="PANTHER" id="PTHR42751">
    <property type="entry name" value="SODIUM/HYDROGEN EXCHANGER FAMILY/TRKA DOMAIN PROTEIN"/>
    <property type="match status" value="1"/>
</dbReference>
<dbReference type="SUPFAM" id="SSF51735">
    <property type="entry name" value="NAD(P)-binding Rossmann-fold domains"/>
    <property type="match status" value="1"/>
</dbReference>
<reference evidence="9" key="1">
    <citation type="submission" date="2021-03" db="EMBL/GenBank/DDBJ databases">
        <authorList>
            <person name="Jaffe A."/>
        </authorList>
    </citation>
    <scope>NUCLEOTIDE SEQUENCE</scope>
    <source>
        <strain evidence="9">RIFCSPHIGHO2_01_FULL_AR10_44_11</strain>
    </source>
</reference>
<comment type="subcellular location">
    <subcellularLocation>
        <location evidence="1">Membrane</location>
        <topology evidence="1">Multi-pass membrane protein</topology>
    </subcellularLocation>
</comment>
<evidence type="ECO:0000313" key="9">
    <source>
        <dbReference type="EMBL" id="MBS3057462.1"/>
    </source>
</evidence>
<feature type="transmembrane region" description="Helical" evidence="7">
    <location>
        <begin position="6"/>
        <end position="25"/>
    </location>
</feature>
<dbReference type="InterPro" id="IPR036291">
    <property type="entry name" value="NAD(P)-bd_dom_sf"/>
</dbReference>
<dbReference type="GO" id="GO:0015297">
    <property type="term" value="F:antiporter activity"/>
    <property type="evidence" value="ECO:0007669"/>
    <property type="project" value="InterPro"/>
</dbReference>
<evidence type="ECO:0000256" key="6">
    <source>
        <dbReference type="ARBA" id="ARBA00023136"/>
    </source>
</evidence>
<keyword evidence="3" id="KW-0813">Transport</keyword>
<feature type="transmembrane region" description="Helical" evidence="7">
    <location>
        <begin position="117"/>
        <end position="137"/>
    </location>
</feature>
<protein>
    <submittedName>
        <fullName evidence="9">Cation:proton antiporter</fullName>
    </submittedName>
</protein>
<evidence type="ECO:0000256" key="7">
    <source>
        <dbReference type="SAM" id="Phobius"/>
    </source>
</evidence>
<organism evidence="9 10">
    <name type="scientific">Candidatus Iainarchaeum sp</name>
    <dbReference type="NCBI Taxonomy" id="3101447"/>
    <lineage>
        <taxon>Archaea</taxon>
        <taxon>Candidatus Iainarchaeota</taxon>
        <taxon>Candidatus Iainarchaeia</taxon>
        <taxon>Candidatus Iainarchaeales</taxon>
        <taxon>Candidatus Iainarchaeaceae</taxon>
        <taxon>Candidatus Iainarchaeum</taxon>
    </lineage>
</organism>
<feature type="transmembrane region" description="Helical" evidence="7">
    <location>
        <begin position="294"/>
        <end position="318"/>
    </location>
</feature>
<dbReference type="PANTHER" id="PTHR42751:SF3">
    <property type="entry name" value="SODIUM_GLUTAMATE SYMPORTER"/>
    <property type="match status" value="1"/>
</dbReference>
<evidence type="ECO:0000256" key="4">
    <source>
        <dbReference type="ARBA" id="ARBA00022692"/>
    </source>
</evidence>
<dbReference type="Gene3D" id="1.20.1530.20">
    <property type="match status" value="1"/>
</dbReference>
<dbReference type="InterPro" id="IPR003148">
    <property type="entry name" value="RCK_N"/>
</dbReference>
<name>A0A8T4KVA5_9ARCH</name>
<feature type="transmembrane region" description="Helical" evidence="7">
    <location>
        <begin position="270"/>
        <end position="288"/>
    </location>
</feature>
<feature type="domain" description="RCK N-terminal" evidence="8">
    <location>
        <begin position="416"/>
        <end position="532"/>
    </location>
</feature>
<feature type="transmembrane region" description="Helical" evidence="7">
    <location>
        <begin position="32"/>
        <end position="51"/>
    </location>
</feature>
<comment type="caution">
    <text evidence="9">The sequence shown here is derived from an EMBL/GenBank/DDBJ whole genome shotgun (WGS) entry which is preliminary data.</text>
</comment>
<keyword evidence="5 7" id="KW-1133">Transmembrane helix</keyword>
<feature type="transmembrane region" description="Helical" evidence="7">
    <location>
        <begin position="355"/>
        <end position="374"/>
    </location>
</feature>
<dbReference type="Pfam" id="PF00999">
    <property type="entry name" value="Na_H_Exchanger"/>
    <property type="match status" value="1"/>
</dbReference>
<feature type="transmembrane region" description="Helical" evidence="7">
    <location>
        <begin position="57"/>
        <end position="76"/>
    </location>
</feature>
<dbReference type="AlphaFoldDB" id="A0A8T4KVA5"/>
<dbReference type="GO" id="GO:0016020">
    <property type="term" value="C:membrane"/>
    <property type="evidence" value="ECO:0007669"/>
    <property type="project" value="UniProtKB-SubCell"/>
</dbReference>
<feature type="transmembrane region" description="Helical" evidence="7">
    <location>
        <begin position="88"/>
        <end position="111"/>
    </location>
</feature>
<comment type="similarity">
    <text evidence="2">Belongs to the monovalent cation:proton antiporter 2 (CPA2) transporter (TC 2.A.37) family.</text>
</comment>
<feature type="transmembrane region" description="Helical" evidence="7">
    <location>
        <begin position="149"/>
        <end position="171"/>
    </location>
</feature>
<dbReference type="GO" id="GO:1902600">
    <property type="term" value="P:proton transmembrane transport"/>
    <property type="evidence" value="ECO:0007669"/>
    <property type="project" value="InterPro"/>
</dbReference>
<keyword evidence="6 7" id="KW-0472">Membrane</keyword>
<dbReference type="InterPro" id="IPR038770">
    <property type="entry name" value="Na+/solute_symporter_sf"/>
</dbReference>
<gene>
    <name evidence="9" type="ORF">J4415_02430</name>
</gene>
<dbReference type="Gene3D" id="3.40.50.720">
    <property type="entry name" value="NAD(P)-binding Rossmann-like Domain"/>
    <property type="match status" value="1"/>
</dbReference>
<feature type="transmembrane region" description="Helical" evidence="7">
    <location>
        <begin position="217"/>
        <end position="234"/>
    </location>
</feature>
<accession>A0A8T4KVA5</accession>
<evidence type="ECO:0000256" key="1">
    <source>
        <dbReference type="ARBA" id="ARBA00004141"/>
    </source>
</evidence>
<dbReference type="EMBL" id="JAGVWD010000037">
    <property type="protein sequence ID" value="MBS3057462.1"/>
    <property type="molecule type" value="Genomic_DNA"/>
</dbReference>
<dbReference type="InterPro" id="IPR006153">
    <property type="entry name" value="Cation/H_exchanger_TM"/>
</dbReference>